<keyword evidence="1" id="KW-1133">Transmembrane helix</keyword>
<feature type="transmembrane region" description="Helical" evidence="1">
    <location>
        <begin position="52"/>
        <end position="78"/>
    </location>
</feature>
<feature type="transmembrane region" description="Helical" evidence="1">
    <location>
        <begin position="12"/>
        <end position="32"/>
    </location>
</feature>
<accession>A0A8D2GLR9</accession>
<dbReference type="Ensembl" id="ENSTGET00000043477.1">
    <property type="protein sequence ID" value="ENSTGEP00000036644.1"/>
    <property type="gene ID" value="ENSTGEG00000029150.1"/>
</dbReference>
<dbReference type="AlphaFoldDB" id="A0A8D2GLR9"/>
<evidence type="ECO:0000313" key="3">
    <source>
        <dbReference type="Proteomes" id="UP000694411"/>
    </source>
</evidence>
<keyword evidence="1" id="KW-0472">Membrane</keyword>
<keyword evidence="3" id="KW-1185">Reference proteome</keyword>
<evidence type="ECO:0000313" key="2">
    <source>
        <dbReference type="Ensembl" id="ENSTGEP00000036644.1"/>
    </source>
</evidence>
<protein>
    <submittedName>
        <fullName evidence="2">Uncharacterized protein</fullName>
    </submittedName>
</protein>
<proteinExistence type="predicted"/>
<keyword evidence="1" id="KW-0812">Transmembrane</keyword>
<name>A0A8D2GLR9_THEGE</name>
<dbReference type="Proteomes" id="UP000694411">
    <property type="component" value="Chromosome 9"/>
</dbReference>
<reference evidence="2" key="1">
    <citation type="submission" date="2018-05" db="EMBL/GenBank/DDBJ databases">
        <title>Whole genome of Theropithecus gelada.</title>
        <authorList>
            <person name="Chiou K.L."/>
            <person name="Snyder-Mackler N."/>
        </authorList>
    </citation>
    <scope>NUCLEOTIDE SEQUENCE [LARGE SCALE GENOMIC DNA]</scope>
</reference>
<sequence length="90" mass="9956">MAMFALNGSKSLSLLNQILLHYYTSTFIWGWAGSDSSLVVQLPDYSPILLEAHFCQGVVCTAVFGTFSLFSATSFPYLSFSGDLIHHRTE</sequence>
<organism evidence="2 3">
    <name type="scientific">Theropithecus gelada</name>
    <name type="common">Gelada baboon</name>
    <dbReference type="NCBI Taxonomy" id="9565"/>
    <lineage>
        <taxon>Eukaryota</taxon>
        <taxon>Metazoa</taxon>
        <taxon>Chordata</taxon>
        <taxon>Craniata</taxon>
        <taxon>Vertebrata</taxon>
        <taxon>Euteleostomi</taxon>
        <taxon>Mammalia</taxon>
        <taxon>Eutheria</taxon>
        <taxon>Euarchontoglires</taxon>
        <taxon>Primates</taxon>
        <taxon>Haplorrhini</taxon>
        <taxon>Catarrhini</taxon>
        <taxon>Cercopithecidae</taxon>
        <taxon>Cercopithecinae</taxon>
        <taxon>Theropithecus</taxon>
    </lineage>
</organism>
<reference evidence="2" key="3">
    <citation type="submission" date="2025-09" db="UniProtKB">
        <authorList>
            <consortium name="Ensembl"/>
        </authorList>
    </citation>
    <scope>IDENTIFICATION</scope>
</reference>
<reference evidence="2" key="2">
    <citation type="submission" date="2025-08" db="UniProtKB">
        <authorList>
            <consortium name="Ensembl"/>
        </authorList>
    </citation>
    <scope>IDENTIFICATION</scope>
</reference>
<evidence type="ECO:0000256" key="1">
    <source>
        <dbReference type="SAM" id="Phobius"/>
    </source>
</evidence>